<reference evidence="3" key="1">
    <citation type="submission" date="2018-05" db="EMBL/GenBank/DDBJ databases">
        <authorList>
            <person name="Lanie J.A."/>
            <person name="Ng W.-L."/>
            <person name="Kazmierczak K.M."/>
            <person name="Andrzejewski T.M."/>
            <person name="Davidsen T.M."/>
            <person name="Wayne K.J."/>
            <person name="Tettelin H."/>
            <person name="Glass J.I."/>
            <person name="Rusch D."/>
            <person name="Podicherti R."/>
            <person name="Tsui H.-C.T."/>
            <person name="Winkler M.E."/>
        </authorList>
    </citation>
    <scope>NUCLEOTIDE SEQUENCE</scope>
</reference>
<comment type="cofactor">
    <cofactor evidence="1">
        <name>pyridoxal 5'-phosphate</name>
        <dbReference type="ChEBI" id="CHEBI:597326"/>
    </cofactor>
</comment>
<name>A0A382AUU7_9ZZZZ</name>
<organism evidence="3">
    <name type="scientific">marine metagenome</name>
    <dbReference type="NCBI Taxonomy" id="408172"/>
    <lineage>
        <taxon>unclassified sequences</taxon>
        <taxon>metagenomes</taxon>
        <taxon>ecological metagenomes</taxon>
    </lineage>
</organism>
<evidence type="ECO:0008006" key="4">
    <source>
        <dbReference type="Google" id="ProtNLM"/>
    </source>
</evidence>
<dbReference type="InterPro" id="IPR015424">
    <property type="entry name" value="PyrdxlP-dep_Trfase"/>
</dbReference>
<evidence type="ECO:0000256" key="2">
    <source>
        <dbReference type="ARBA" id="ARBA00022898"/>
    </source>
</evidence>
<dbReference type="Pfam" id="PF03841">
    <property type="entry name" value="SelA"/>
    <property type="match status" value="1"/>
</dbReference>
<evidence type="ECO:0000313" key="3">
    <source>
        <dbReference type="EMBL" id="SVB04813.1"/>
    </source>
</evidence>
<gene>
    <name evidence="3" type="ORF">METZ01_LOCUS157667</name>
</gene>
<dbReference type="InterPro" id="IPR015421">
    <property type="entry name" value="PyrdxlP-dep_Trfase_major"/>
</dbReference>
<dbReference type="InterPro" id="IPR018319">
    <property type="entry name" value="SelA-like"/>
</dbReference>
<dbReference type="Gene3D" id="3.40.640.10">
    <property type="entry name" value="Type I PLP-dependent aspartate aminotransferase-like (Major domain)"/>
    <property type="match status" value="1"/>
</dbReference>
<evidence type="ECO:0000256" key="1">
    <source>
        <dbReference type="ARBA" id="ARBA00001933"/>
    </source>
</evidence>
<accession>A0A382AUU7</accession>
<dbReference type="GO" id="GO:0004125">
    <property type="term" value="F:L-seryl-tRNA(Sec) selenium transferase activity"/>
    <property type="evidence" value="ECO:0007669"/>
    <property type="project" value="TreeGrafter"/>
</dbReference>
<dbReference type="PANTHER" id="PTHR32328">
    <property type="entry name" value="L-SERYL-TRNA(SEC) SELENIUM TRANSFERASE"/>
    <property type="match status" value="1"/>
</dbReference>
<protein>
    <recommendedName>
        <fullName evidence="4">Aminotransferase class V domain-containing protein</fullName>
    </recommendedName>
</protein>
<dbReference type="SUPFAM" id="SSF53383">
    <property type="entry name" value="PLP-dependent transferases"/>
    <property type="match status" value="1"/>
</dbReference>
<sequence>MNMKSFPIQDWLQQNTIINVSGTMTALGASMVPEEIRQCVDESLGRFVNMDALQAEASSTIAQSTGAEAGCVTASVASGICISLAATMTGADLGLVEDLPDTGKVSKNEVAILKGHVVNYGSNINQKIRLVGATPVEVGTVTVAEPYQLRHAITEKTCSALWVVSHHTVQSGLLSLPTFIKLCHEKDVPVIVDAASEYDLKIFIDMGADVVLYSGHKFLSGPTSGIVAGKTALIKAAYMHQSSGIGRAMKAGKESVVGAIAALQRWEKLDHRNLHEQEYKNLTQIWKGLSKIPGLCLEELPDPTGNPITRIKVSIDSTVSGLGIGELCKALYQGNPTIVVRDHHIDLGFFEIDPCNIKPGDPATVIRRFQELQSLLEDSTPESSRTGTLGPRRSDYDIKGIPMVNTGNV</sequence>
<dbReference type="AlphaFoldDB" id="A0A382AUU7"/>
<dbReference type="PANTHER" id="PTHR32328:SF0">
    <property type="entry name" value="L-SERYL-TRNA(SEC) SELENIUM TRANSFERASE"/>
    <property type="match status" value="1"/>
</dbReference>
<proteinExistence type="predicted"/>
<keyword evidence="2" id="KW-0663">Pyridoxal phosphate</keyword>
<dbReference type="EMBL" id="UINC01026768">
    <property type="protein sequence ID" value="SVB04813.1"/>
    <property type="molecule type" value="Genomic_DNA"/>
</dbReference>
<feature type="non-terminal residue" evidence="3">
    <location>
        <position position="409"/>
    </location>
</feature>